<dbReference type="Gene3D" id="1.10.472.10">
    <property type="entry name" value="Cyclin-like"/>
    <property type="match status" value="1"/>
</dbReference>
<name>A0A7S0F2D5_9EUKA</name>
<evidence type="ECO:0008006" key="2">
    <source>
        <dbReference type="Google" id="ProtNLM"/>
    </source>
</evidence>
<dbReference type="AlphaFoldDB" id="A0A7S0F2D5"/>
<dbReference type="EMBL" id="HBEP01027807">
    <property type="protein sequence ID" value="CAD8500508.1"/>
    <property type="molecule type" value="Transcribed_RNA"/>
</dbReference>
<gene>
    <name evidence="1" type="ORF">PANT1444_LOCUS15798</name>
</gene>
<sequence length="103" mass="11492">MNVDFTGLCPALTLHQLNNIEVQFLQLLDYNVCVSAAVYTEWYFKLCDLCERNSVRLKPLDSAEAAHLEITSDMHSTRLRSDFMTRSGTVLGRAGAPTRAVLG</sequence>
<proteinExistence type="predicted"/>
<protein>
    <recommendedName>
        <fullName evidence="2">Cyclin N-terminal domain-containing protein</fullName>
    </recommendedName>
</protein>
<reference evidence="1" key="1">
    <citation type="submission" date="2021-01" db="EMBL/GenBank/DDBJ databases">
        <authorList>
            <person name="Corre E."/>
            <person name="Pelletier E."/>
            <person name="Niang G."/>
            <person name="Scheremetjew M."/>
            <person name="Finn R."/>
            <person name="Kale V."/>
            <person name="Holt S."/>
            <person name="Cochrane G."/>
            <person name="Meng A."/>
            <person name="Brown T."/>
            <person name="Cohen L."/>
        </authorList>
    </citation>
    <scope>NUCLEOTIDE SEQUENCE</scope>
    <source>
        <strain evidence="1">CCMP1374</strain>
    </source>
</reference>
<dbReference type="PANTHER" id="PTHR14248">
    <property type="entry name" value="CYCLIN Y, ISOFORM A"/>
    <property type="match status" value="1"/>
</dbReference>
<accession>A0A7S0F2D5</accession>
<organism evidence="1">
    <name type="scientific">Phaeocystis antarctica</name>
    <dbReference type="NCBI Taxonomy" id="33657"/>
    <lineage>
        <taxon>Eukaryota</taxon>
        <taxon>Haptista</taxon>
        <taxon>Haptophyta</taxon>
        <taxon>Prymnesiophyceae</taxon>
        <taxon>Phaeocystales</taxon>
        <taxon>Phaeocystaceae</taxon>
        <taxon>Phaeocystis</taxon>
    </lineage>
</organism>
<evidence type="ECO:0000313" key="1">
    <source>
        <dbReference type="EMBL" id="CAD8500508.1"/>
    </source>
</evidence>